<proteinExistence type="predicted"/>
<accession>A0ACB7PRX5</accession>
<dbReference type="Proteomes" id="UP000724584">
    <property type="component" value="Unassembled WGS sequence"/>
</dbReference>
<reference evidence="1 2" key="1">
    <citation type="journal article" date="2021" name="Nat. Commun.">
        <title>Genetic determinants of endophytism in the Arabidopsis root mycobiome.</title>
        <authorList>
            <person name="Mesny F."/>
            <person name="Miyauchi S."/>
            <person name="Thiergart T."/>
            <person name="Pickel B."/>
            <person name="Atanasova L."/>
            <person name="Karlsson M."/>
            <person name="Huettel B."/>
            <person name="Barry K.W."/>
            <person name="Haridas S."/>
            <person name="Chen C."/>
            <person name="Bauer D."/>
            <person name="Andreopoulos W."/>
            <person name="Pangilinan J."/>
            <person name="LaButti K."/>
            <person name="Riley R."/>
            <person name="Lipzen A."/>
            <person name="Clum A."/>
            <person name="Drula E."/>
            <person name="Henrissat B."/>
            <person name="Kohler A."/>
            <person name="Grigoriev I.V."/>
            <person name="Martin F.M."/>
            <person name="Hacquard S."/>
        </authorList>
    </citation>
    <scope>NUCLEOTIDE SEQUENCE [LARGE SCALE GENOMIC DNA]</scope>
    <source>
        <strain evidence="1 2">MPI-SDFR-AT-0079</strain>
    </source>
</reference>
<name>A0ACB7PRX5_9PEZI</name>
<sequence>MSDRRFQCTICFEEFVEGIEGVEAACYNNHPWCRDCITRAAETAIRNVTDPSCMPPRCCGDPVLPTDIDDDNDINTTNNPTNTTNPNDHHAAQQQHAALRLLGPAARAS</sequence>
<comment type="caution">
    <text evidence="1">The sequence shown here is derived from an EMBL/GenBank/DDBJ whole genome shotgun (WGS) entry which is preliminary data.</text>
</comment>
<keyword evidence="2" id="KW-1185">Reference proteome</keyword>
<evidence type="ECO:0000313" key="2">
    <source>
        <dbReference type="Proteomes" id="UP000724584"/>
    </source>
</evidence>
<organism evidence="1 2">
    <name type="scientific">Chaetomium tenue</name>
    <dbReference type="NCBI Taxonomy" id="1854479"/>
    <lineage>
        <taxon>Eukaryota</taxon>
        <taxon>Fungi</taxon>
        <taxon>Dikarya</taxon>
        <taxon>Ascomycota</taxon>
        <taxon>Pezizomycotina</taxon>
        <taxon>Sordariomycetes</taxon>
        <taxon>Sordariomycetidae</taxon>
        <taxon>Sordariales</taxon>
        <taxon>Chaetomiaceae</taxon>
        <taxon>Chaetomium</taxon>
    </lineage>
</organism>
<evidence type="ECO:0000313" key="1">
    <source>
        <dbReference type="EMBL" id="KAH6650216.1"/>
    </source>
</evidence>
<dbReference type="EMBL" id="JAGIZQ010000001">
    <property type="protein sequence ID" value="KAH6650216.1"/>
    <property type="molecule type" value="Genomic_DNA"/>
</dbReference>
<protein>
    <submittedName>
        <fullName evidence="1">Uncharacterized protein</fullName>
    </submittedName>
</protein>
<gene>
    <name evidence="1" type="ORF">F5144DRAFT_543302</name>
</gene>